<dbReference type="InterPro" id="IPR029063">
    <property type="entry name" value="SAM-dependent_MTases_sf"/>
</dbReference>
<proteinExistence type="inferred from homology"/>
<comment type="similarity">
    <text evidence="7">Belongs to the class I-like SAM-binding methyltransferase superfamily. rRNA adenine N(6)-methyltransferase family.</text>
</comment>
<dbReference type="GO" id="GO:0003723">
    <property type="term" value="F:RNA binding"/>
    <property type="evidence" value="ECO:0007669"/>
    <property type="project" value="UniProtKB-UniRule"/>
</dbReference>
<keyword evidence="1" id="KW-0963">Cytoplasm</keyword>
<dbReference type="PROSITE" id="PS01131">
    <property type="entry name" value="RRNA_A_DIMETH"/>
    <property type="match status" value="1"/>
</dbReference>
<feature type="binding site" evidence="7">
    <location>
        <position position="13"/>
    </location>
    <ligand>
        <name>S-adenosyl-L-methionine</name>
        <dbReference type="ChEBI" id="CHEBI:59789"/>
    </ligand>
</feature>
<dbReference type="PANTHER" id="PTHR11727:SF7">
    <property type="entry name" value="DIMETHYLADENOSINE TRANSFERASE-RELATED"/>
    <property type="match status" value="1"/>
</dbReference>
<dbReference type="SMART" id="SM00650">
    <property type="entry name" value="rADc"/>
    <property type="match status" value="1"/>
</dbReference>
<evidence type="ECO:0000256" key="5">
    <source>
        <dbReference type="ARBA" id="ARBA00022691"/>
    </source>
</evidence>
<dbReference type="InterPro" id="IPR011530">
    <property type="entry name" value="rRNA_adenine_dimethylase"/>
</dbReference>
<keyword evidence="4 7" id="KW-0808">Transferase</keyword>
<name>A0A8J6TXF7_9GAMM</name>
<dbReference type="NCBIfam" id="TIGR00755">
    <property type="entry name" value="ksgA"/>
    <property type="match status" value="1"/>
</dbReference>
<comment type="caution">
    <text evidence="9">The sequence shown here is derived from an EMBL/GenBank/DDBJ whole genome shotgun (WGS) entry which is preliminary data.</text>
</comment>
<dbReference type="InterPro" id="IPR001737">
    <property type="entry name" value="KsgA/Erm"/>
</dbReference>
<dbReference type="EMBL" id="JACNFK010000025">
    <property type="protein sequence ID" value="MBC8519632.1"/>
    <property type="molecule type" value="Genomic_DNA"/>
</dbReference>
<evidence type="ECO:0000256" key="2">
    <source>
        <dbReference type="ARBA" id="ARBA00022552"/>
    </source>
</evidence>
<evidence type="ECO:0000259" key="8">
    <source>
        <dbReference type="SMART" id="SM00650"/>
    </source>
</evidence>
<dbReference type="Pfam" id="PF00398">
    <property type="entry name" value="RrnaAD"/>
    <property type="match status" value="1"/>
</dbReference>
<dbReference type="SUPFAM" id="SSF53335">
    <property type="entry name" value="S-adenosyl-L-methionine-dependent methyltransferases"/>
    <property type="match status" value="1"/>
</dbReference>
<dbReference type="HAMAP" id="MF_00607">
    <property type="entry name" value="16SrRNA_methyltr_A"/>
    <property type="match status" value="1"/>
</dbReference>
<keyword evidence="6 7" id="KW-0694">RNA-binding</keyword>
<dbReference type="PROSITE" id="PS51689">
    <property type="entry name" value="SAM_RNA_A_N6_MT"/>
    <property type="match status" value="1"/>
</dbReference>
<evidence type="ECO:0000313" key="9">
    <source>
        <dbReference type="EMBL" id="MBC8519632.1"/>
    </source>
</evidence>
<dbReference type="EC" id="2.1.1.182" evidence="9"/>
<dbReference type="AlphaFoldDB" id="A0A8J6TXF7"/>
<dbReference type="GO" id="GO:0052908">
    <property type="term" value="F:16S rRNA (adenine(1518)-N(6)/adenine(1519)-N(6))-dimethyltransferase activity"/>
    <property type="evidence" value="ECO:0007669"/>
    <property type="project" value="UniProtKB-EC"/>
</dbReference>
<reference evidence="9 10" key="1">
    <citation type="submission" date="2020-08" db="EMBL/GenBank/DDBJ databases">
        <title>Bridging the membrane lipid divide: bacteria of the FCB group superphylum have the potential to synthesize archaeal ether lipids.</title>
        <authorList>
            <person name="Villanueva L."/>
            <person name="Von Meijenfeldt F.A.B."/>
            <person name="Westbye A.B."/>
            <person name="Yadav S."/>
            <person name="Hopmans E.C."/>
            <person name="Dutilh B.E."/>
            <person name="Sinninghe Damste J.S."/>
        </authorList>
    </citation>
    <scope>NUCLEOTIDE SEQUENCE [LARGE SCALE GENOMIC DNA]</scope>
    <source>
        <strain evidence="9">NIOZ-UU100</strain>
    </source>
</reference>
<feature type="binding site" evidence="7">
    <location>
        <position position="80"/>
    </location>
    <ligand>
        <name>S-adenosyl-L-methionine</name>
        <dbReference type="ChEBI" id="CHEBI:59789"/>
    </ligand>
</feature>
<evidence type="ECO:0000256" key="6">
    <source>
        <dbReference type="ARBA" id="ARBA00022884"/>
    </source>
</evidence>
<dbReference type="PANTHER" id="PTHR11727">
    <property type="entry name" value="DIMETHYLADENOSINE TRANSFERASE"/>
    <property type="match status" value="1"/>
</dbReference>
<feature type="non-terminal residue" evidence="9">
    <location>
        <position position="1"/>
    </location>
</feature>
<feature type="binding site" evidence="7">
    <location>
        <position position="34"/>
    </location>
    <ligand>
        <name>S-adenosyl-L-methionine</name>
        <dbReference type="ChEBI" id="CHEBI:59789"/>
    </ligand>
</feature>
<dbReference type="Gene3D" id="3.40.50.150">
    <property type="entry name" value="Vaccinia Virus protein VP39"/>
    <property type="match status" value="1"/>
</dbReference>
<evidence type="ECO:0000313" key="10">
    <source>
        <dbReference type="Proteomes" id="UP000654401"/>
    </source>
</evidence>
<dbReference type="GO" id="GO:0005829">
    <property type="term" value="C:cytosol"/>
    <property type="evidence" value="ECO:0007669"/>
    <property type="project" value="TreeGrafter"/>
</dbReference>
<feature type="binding site" evidence="7">
    <location>
        <position position="1"/>
    </location>
    <ligand>
        <name>S-adenosyl-L-methionine</name>
        <dbReference type="ChEBI" id="CHEBI:59789"/>
    </ligand>
</feature>
<protein>
    <submittedName>
        <fullName evidence="9">16S rRNA (Adenine(1518)-N(6)/adenine(1519)-N(6))-dimethyltransferase RsmA</fullName>
        <ecNumber evidence="9">2.1.1.182</ecNumber>
    </submittedName>
</protein>
<evidence type="ECO:0000256" key="3">
    <source>
        <dbReference type="ARBA" id="ARBA00022603"/>
    </source>
</evidence>
<dbReference type="InterPro" id="IPR020596">
    <property type="entry name" value="rRNA_Ade_Mease_Trfase_CS"/>
</dbReference>
<dbReference type="InterPro" id="IPR023165">
    <property type="entry name" value="rRNA_Ade_diMease-like_C"/>
</dbReference>
<dbReference type="Gene3D" id="1.10.8.100">
    <property type="entry name" value="Ribosomal RNA adenine dimethylase-like, domain 2"/>
    <property type="match status" value="1"/>
</dbReference>
<evidence type="ECO:0000256" key="4">
    <source>
        <dbReference type="ARBA" id="ARBA00022679"/>
    </source>
</evidence>
<keyword evidence="2" id="KW-0698">rRNA processing</keyword>
<keyword evidence="3 7" id="KW-0489">Methyltransferase</keyword>
<evidence type="ECO:0000256" key="1">
    <source>
        <dbReference type="ARBA" id="ARBA00022490"/>
    </source>
</evidence>
<keyword evidence="5 7" id="KW-0949">S-adenosyl-L-methionine</keyword>
<organism evidence="9 10">
    <name type="scientific">Candidatus Thiopontia autotrophica</name>
    <dbReference type="NCBI Taxonomy" id="2841688"/>
    <lineage>
        <taxon>Bacteria</taxon>
        <taxon>Pseudomonadati</taxon>
        <taxon>Pseudomonadota</taxon>
        <taxon>Gammaproteobacteria</taxon>
        <taxon>Candidatus Thiopontia</taxon>
    </lineage>
</organism>
<feature type="binding site" evidence="7">
    <location>
        <position position="59"/>
    </location>
    <ligand>
        <name>S-adenosyl-L-methionine</name>
        <dbReference type="ChEBI" id="CHEBI:59789"/>
    </ligand>
</feature>
<evidence type="ECO:0000256" key="7">
    <source>
        <dbReference type="PROSITE-ProRule" id="PRU01026"/>
    </source>
</evidence>
<gene>
    <name evidence="9" type="primary">rsmA</name>
    <name evidence="9" type="ORF">H8D24_04395</name>
</gene>
<comment type="caution">
    <text evidence="7">Lacks conserved residue(s) required for the propagation of feature annotation.</text>
</comment>
<dbReference type="Proteomes" id="UP000654401">
    <property type="component" value="Unassembled WGS sequence"/>
</dbReference>
<dbReference type="FunFam" id="1.10.8.100:FF:000001">
    <property type="entry name" value="Ribosomal RNA small subunit methyltransferase A"/>
    <property type="match status" value="1"/>
</dbReference>
<feature type="domain" description="Ribosomal RNA adenine methylase transferase N-terminal" evidence="8">
    <location>
        <begin position="1"/>
        <end position="165"/>
    </location>
</feature>
<sequence length="235" mass="25886">INPQPGEHLVEIGPGRGALTCQLLPLVGEMDAVELDRDLIPLLESECGPIGELTIHSSDVLKFDFSSLHEGGRPLRIIGNLPYNISTPLIFYLLKNVGIILDMHFMLQKEVVERMAAAPGSSAYGRLSVMVQRYCRVERILTIGPGAFNPPPKVDSSVVRLTPWKSPPVNIDDEGRFQDVVKAAFSQRRKTLRNSLRSLVTTEQFESAGVDPVRRAQTLSLEEFAKLANATTAIN</sequence>
<accession>A0A8J6TXF7</accession>
<dbReference type="InterPro" id="IPR020598">
    <property type="entry name" value="rRNA_Ade_methylase_Trfase_N"/>
</dbReference>